<dbReference type="EMBL" id="JAEEGA010000003">
    <property type="protein sequence ID" value="MBP1040727.1"/>
    <property type="molecule type" value="Genomic_DNA"/>
</dbReference>
<evidence type="ECO:0000313" key="12">
    <source>
        <dbReference type="EMBL" id="MBP1040727.1"/>
    </source>
</evidence>
<gene>
    <name evidence="12" type="ORF">I6N95_06900</name>
</gene>
<keyword evidence="7" id="KW-0624">Polysaccharide degradation</keyword>
<evidence type="ECO:0000256" key="3">
    <source>
        <dbReference type="ARBA" id="ARBA00022512"/>
    </source>
</evidence>
<keyword evidence="10" id="KW-1133">Transmembrane helix</keyword>
<comment type="catalytic activity">
    <reaction evidence="1">
        <text>Random endo-hydrolysis of N-acetyl-beta-D-glucosaminide (1-&gt;4)-beta-linkages in chitin and chitodextrins.</text>
        <dbReference type="EC" id="3.2.1.14"/>
    </reaction>
</comment>
<dbReference type="SUPFAM" id="SSF54556">
    <property type="entry name" value="Chitinase insertion domain"/>
    <property type="match status" value="1"/>
</dbReference>
<dbReference type="SUPFAM" id="SSF51445">
    <property type="entry name" value="(Trans)glycosidases"/>
    <property type="match status" value="1"/>
</dbReference>
<dbReference type="GO" id="GO:0008061">
    <property type="term" value="F:chitin binding"/>
    <property type="evidence" value="ECO:0007669"/>
    <property type="project" value="InterPro"/>
</dbReference>
<dbReference type="PROSITE" id="PS51910">
    <property type="entry name" value="GH18_2"/>
    <property type="match status" value="1"/>
</dbReference>
<evidence type="ECO:0000256" key="6">
    <source>
        <dbReference type="ARBA" id="ARBA00022737"/>
    </source>
</evidence>
<dbReference type="NCBIfam" id="TIGR01167">
    <property type="entry name" value="LPXTG_anchor"/>
    <property type="match status" value="1"/>
</dbReference>
<feature type="transmembrane region" description="Helical" evidence="10">
    <location>
        <begin position="724"/>
        <end position="741"/>
    </location>
</feature>
<dbReference type="Pfam" id="PF06458">
    <property type="entry name" value="MucBP"/>
    <property type="match status" value="1"/>
</dbReference>
<organism evidence="12 13">
    <name type="scientific">Vagococcus allomyrinae</name>
    <dbReference type="NCBI Taxonomy" id="2794353"/>
    <lineage>
        <taxon>Bacteria</taxon>
        <taxon>Bacillati</taxon>
        <taxon>Bacillota</taxon>
        <taxon>Bacilli</taxon>
        <taxon>Lactobacillales</taxon>
        <taxon>Enterococcaceae</taxon>
        <taxon>Vagococcus</taxon>
    </lineage>
</organism>
<dbReference type="GO" id="GO:0006032">
    <property type="term" value="P:chitin catabolic process"/>
    <property type="evidence" value="ECO:0007669"/>
    <property type="project" value="UniProtKB-KW"/>
</dbReference>
<evidence type="ECO:0000313" key="13">
    <source>
        <dbReference type="Proteomes" id="UP000674938"/>
    </source>
</evidence>
<feature type="region of interest" description="Disordered" evidence="9">
    <location>
        <begin position="688"/>
        <end position="717"/>
    </location>
</feature>
<proteinExistence type="predicted"/>
<dbReference type="GO" id="GO:0005975">
    <property type="term" value="P:carbohydrate metabolic process"/>
    <property type="evidence" value="ECO:0007669"/>
    <property type="project" value="InterPro"/>
</dbReference>
<dbReference type="Gene3D" id="3.10.20.320">
    <property type="entry name" value="Putative peptidoglycan bound protein (lpxtg motif)"/>
    <property type="match status" value="1"/>
</dbReference>
<evidence type="ECO:0000259" key="11">
    <source>
        <dbReference type="PROSITE" id="PS51910"/>
    </source>
</evidence>
<evidence type="ECO:0000256" key="2">
    <source>
        <dbReference type="ARBA" id="ARBA00012729"/>
    </source>
</evidence>
<sequence length="748" mass="81450">MKKKIVRFSFGAFIICLSAILLVGLGATGGEAASQETYRSIMYYGDWSIEDSEGNFMPKDIPADQLTHLNFAFLDFDEKGNLAFTDEFAAVNSSIGNGELAEGKAYAGILNGLEDLKARNPNLNVGISLGGWTKSGDFSQLAENQQTRKVLIDNVLKFIKYTNMDFVDIDWEYPNMPREGDLVDSAKDEGTPHAKPEDKANYVTLLKEFRVALDKQGSQLGKTYELSVALPAGGWALGQGIDVAGIFEIVDFANMMTYDIHGAWEGQSNHHTALYTNPAANDPDNGIWAWSADDTVNYLLKNGAIANKISIGAAFYTRGWGNVEAGNNSELPGLFQKADMATVDADGGNSRGAANEKPLINGDGGRNGGIWAFRSLDKLKVQVPDLTEYWDDVAKAPYLYSKEKKQFYTFENERSIEAKTNYIKEKQLGGMIVWMQSQDKGTVDGSQRRDQLTTAMKQGLFGDKQLTKQTIAYPAQKIKATIEATAVNQQEVYQLTILNEETVSETDTVLKRLEQNAKTIKLPVLTVVTTSGEVLSKPVVTGKTTGQLLDDNQIDLFVGGLETLSPGESATIQLATSAAVADVNAISSIALSQRMGTSANLLGSQVIYAKTGEVETLGRVTVHYQDASGKELAKSKLLEGQIGSNYEAKPLDISGHKLSAAPENSHGIFHNYQQDVIFVYVENGTSDSSTDATSAHPEKDKQIEKDGPKNKVETLPKTGTSRSFVGLLSGSLLLLGVALFWRKRSMNH</sequence>
<accession>A0A940PA18</accession>
<dbReference type="InterPro" id="IPR050314">
    <property type="entry name" value="Glycosyl_Hydrlase_18"/>
</dbReference>
<dbReference type="InterPro" id="IPR019931">
    <property type="entry name" value="LPXTG_anchor"/>
</dbReference>
<dbReference type="Gene3D" id="3.10.50.10">
    <property type="match status" value="1"/>
</dbReference>
<keyword evidence="4" id="KW-0964">Secreted</keyword>
<evidence type="ECO:0000256" key="4">
    <source>
        <dbReference type="ARBA" id="ARBA00022525"/>
    </source>
</evidence>
<dbReference type="PANTHER" id="PTHR11177:SF317">
    <property type="entry name" value="CHITINASE 12-RELATED"/>
    <property type="match status" value="1"/>
</dbReference>
<reference evidence="12" key="1">
    <citation type="submission" date="2020-12" db="EMBL/GenBank/DDBJ databases">
        <title>Vagococcus allomyrinae sp. nov. and Enterococcus lavae sp. nov., isolated from the larvae of Allomyrina dichotoma.</title>
        <authorList>
            <person name="Lee S.D."/>
        </authorList>
    </citation>
    <scope>NUCLEOTIDE SEQUENCE</scope>
    <source>
        <strain evidence="12">BWB3-3</strain>
    </source>
</reference>
<dbReference type="Proteomes" id="UP000674938">
    <property type="component" value="Unassembled WGS sequence"/>
</dbReference>
<keyword evidence="5" id="KW-0732">Signal</keyword>
<keyword evidence="10" id="KW-0812">Transmembrane</keyword>
<evidence type="ECO:0000256" key="1">
    <source>
        <dbReference type="ARBA" id="ARBA00000822"/>
    </source>
</evidence>
<protein>
    <recommendedName>
        <fullName evidence="2">chitinase</fullName>
        <ecNumber evidence="2">3.2.1.14</ecNumber>
    </recommendedName>
</protein>
<dbReference type="InterPro" id="IPR029070">
    <property type="entry name" value="Chitinase_insertion_sf"/>
</dbReference>
<dbReference type="SMART" id="SM00636">
    <property type="entry name" value="Glyco_18"/>
    <property type="match status" value="1"/>
</dbReference>
<dbReference type="AlphaFoldDB" id="A0A940PA18"/>
<keyword evidence="8" id="KW-0572">Peptidoglycan-anchor</keyword>
<keyword evidence="7" id="KW-0146">Chitin degradation</keyword>
<evidence type="ECO:0000256" key="9">
    <source>
        <dbReference type="SAM" id="MobiDB-lite"/>
    </source>
</evidence>
<dbReference type="CDD" id="cd06548">
    <property type="entry name" value="GH18_chitinase"/>
    <property type="match status" value="1"/>
</dbReference>
<dbReference type="PANTHER" id="PTHR11177">
    <property type="entry name" value="CHITINASE"/>
    <property type="match status" value="1"/>
</dbReference>
<dbReference type="Pfam" id="PF00704">
    <property type="entry name" value="Glyco_hydro_18"/>
    <property type="match status" value="1"/>
</dbReference>
<evidence type="ECO:0000256" key="7">
    <source>
        <dbReference type="ARBA" id="ARBA00023024"/>
    </source>
</evidence>
<feature type="domain" description="GH18" evidence="11">
    <location>
        <begin position="38"/>
        <end position="463"/>
    </location>
</feature>
<keyword evidence="7" id="KW-0119">Carbohydrate metabolism</keyword>
<dbReference type="Pfam" id="PF00746">
    <property type="entry name" value="Gram_pos_anchor"/>
    <property type="match status" value="1"/>
</dbReference>
<evidence type="ECO:0000256" key="10">
    <source>
        <dbReference type="SAM" id="Phobius"/>
    </source>
</evidence>
<dbReference type="EC" id="3.2.1.14" evidence="2"/>
<dbReference type="InterPro" id="IPR009459">
    <property type="entry name" value="MucBP_dom"/>
</dbReference>
<keyword evidence="3" id="KW-0134">Cell wall</keyword>
<dbReference type="Gene3D" id="3.20.20.80">
    <property type="entry name" value="Glycosidases"/>
    <property type="match status" value="1"/>
</dbReference>
<dbReference type="InterPro" id="IPR017853">
    <property type="entry name" value="GH"/>
</dbReference>
<evidence type="ECO:0000256" key="5">
    <source>
        <dbReference type="ARBA" id="ARBA00022729"/>
    </source>
</evidence>
<keyword evidence="13" id="KW-1185">Reference proteome</keyword>
<keyword evidence="6" id="KW-0677">Repeat</keyword>
<name>A0A940PA18_9ENTE</name>
<feature type="compositionally biased region" description="Basic and acidic residues" evidence="9">
    <location>
        <begin position="696"/>
        <end position="714"/>
    </location>
</feature>
<comment type="caution">
    <text evidence="12">The sequence shown here is derived from an EMBL/GenBank/DDBJ whole genome shotgun (WGS) entry which is preliminary data.</text>
</comment>
<evidence type="ECO:0000256" key="8">
    <source>
        <dbReference type="ARBA" id="ARBA00023088"/>
    </source>
</evidence>
<dbReference type="InterPro" id="IPR011583">
    <property type="entry name" value="Chitinase_II/V-like_cat"/>
</dbReference>
<dbReference type="GO" id="GO:0008843">
    <property type="term" value="F:endochitinase activity"/>
    <property type="evidence" value="ECO:0007669"/>
    <property type="project" value="UniProtKB-EC"/>
</dbReference>
<keyword evidence="10" id="KW-0472">Membrane</keyword>
<dbReference type="InterPro" id="IPR001223">
    <property type="entry name" value="Glyco_hydro18_cat"/>
</dbReference>
<dbReference type="RefSeq" id="WP_209526027.1">
    <property type="nucleotide sequence ID" value="NZ_JAEEGA010000003.1"/>
</dbReference>